<dbReference type="NCBIfam" id="NF003996">
    <property type="entry name" value="PRK05472.2-5"/>
    <property type="match status" value="1"/>
</dbReference>
<dbReference type="NCBIfam" id="NF003992">
    <property type="entry name" value="PRK05472.2-1"/>
    <property type="match status" value="1"/>
</dbReference>
<keyword evidence="11" id="KW-1185">Reference proteome</keyword>
<reference evidence="10" key="1">
    <citation type="submission" date="2014-11" db="EMBL/GenBank/DDBJ databases">
        <authorList>
            <person name="Hornung B.V."/>
        </authorList>
    </citation>
    <scope>NUCLEOTIDE SEQUENCE</scope>
    <source>
        <strain evidence="10">INE</strain>
    </source>
</reference>
<comment type="subunit">
    <text evidence="7">Homodimer.</text>
</comment>
<dbReference type="InterPro" id="IPR003781">
    <property type="entry name" value="CoA-bd"/>
</dbReference>
<dbReference type="NCBIfam" id="NF003994">
    <property type="entry name" value="PRK05472.2-3"/>
    <property type="match status" value="1"/>
</dbReference>
<keyword evidence="4 7" id="KW-0520">NAD</keyword>
<dbReference type="InterPro" id="IPR036390">
    <property type="entry name" value="WH_DNA-bd_sf"/>
</dbReference>
<feature type="DNA-binding region" description="H-T-H motif" evidence="7">
    <location>
        <begin position="45"/>
        <end position="84"/>
    </location>
</feature>
<evidence type="ECO:0000256" key="3">
    <source>
        <dbReference type="ARBA" id="ARBA00023015"/>
    </source>
</evidence>
<dbReference type="SMART" id="SM00881">
    <property type="entry name" value="CoA_binding"/>
    <property type="match status" value="1"/>
</dbReference>
<dbReference type="GO" id="GO:0003700">
    <property type="term" value="F:DNA-binding transcription factor activity"/>
    <property type="evidence" value="ECO:0007669"/>
    <property type="project" value="UniProtKB-UniRule"/>
</dbReference>
<protein>
    <recommendedName>
        <fullName evidence="7">Redox-sensing transcriptional repressor Rex</fullName>
    </recommendedName>
</protein>
<evidence type="ECO:0000256" key="5">
    <source>
        <dbReference type="ARBA" id="ARBA00023125"/>
    </source>
</evidence>
<comment type="similarity">
    <text evidence="7">Belongs to the transcriptional regulatory Rex family.</text>
</comment>
<dbReference type="PANTHER" id="PTHR35786">
    <property type="entry name" value="REDOX-SENSING TRANSCRIPTIONAL REPRESSOR REX"/>
    <property type="match status" value="1"/>
</dbReference>
<dbReference type="SUPFAM" id="SSF51735">
    <property type="entry name" value="NAD(P)-binding Rossmann-fold domains"/>
    <property type="match status" value="1"/>
</dbReference>
<name>A0A8S0WKK6_9FIRM</name>
<dbReference type="Proteomes" id="UP000836597">
    <property type="component" value="Chromosome"/>
</dbReference>
<evidence type="ECO:0000256" key="7">
    <source>
        <dbReference type="HAMAP-Rule" id="MF_01131"/>
    </source>
</evidence>
<reference evidence="9" key="2">
    <citation type="submission" date="2020-01" db="EMBL/GenBank/DDBJ databases">
        <authorList>
            <person name="Hornung B."/>
        </authorList>
    </citation>
    <scope>NUCLEOTIDE SEQUENCE</scope>
    <source>
        <strain evidence="9">PacBioINE</strain>
    </source>
</reference>
<dbReference type="InterPro" id="IPR009718">
    <property type="entry name" value="Rex_DNA-bd_C_dom"/>
</dbReference>
<organism evidence="9">
    <name type="scientific">Acididesulfobacillus acetoxydans</name>
    <dbReference type="NCBI Taxonomy" id="1561005"/>
    <lineage>
        <taxon>Bacteria</taxon>
        <taxon>Bacillati</taxon>
        <taxon>Bacillota</taxon>
        <taxon>Clostridia</taxon>
        <taxon>Eubacteriales</taxon>
        <taxon>Peptococcaceae</taxon>
        <taxon>Acididesulfobacillus</taxon>
    </lineage>
</organism>
<evidence type="ECO:0000256" key="6">
    <source>
        <dbReference type="ARBA" id="ARBA00023163"/>
    </source>
</evidence>
<dbReference type="GO" id="GO:0005737">
    <property type="term" value="C:cytoplasm"/>
    <property type="evidence" value="ECO:0007669"/>
    <property type="project" value="UniProtKB-SubCell"/>
</dbReference>
<keyword evidence="3 7" id="KW-0805">Transcription regulation</keyword>
<keyword evidence="5 7" id="KW-0238">DNA-binding</keyword>
<evidence type="ECO:0000256" key="4">
    <source>
        <dbReference type="ARBA" id="ARBA00023027"/>
    </source>
</evidence>
<dbReference type="GO" id="GO:0045892">
    <property type="term" value="P:negative regulation of DNA-templated transcription"/>
    <property type="evidence" value="ECO:0007669"/>
    <property type="project" value="InterPro"/>
</dbReference>
<evidence type="ECO:0000256" key="1">
    <source>
        <dbReference type="ARBA" id="ARBA00022490"/>
    </source>
</evidence>
<dbReference type="NCBIfam" id="NF003993">
    <property type="entry name" value="PRK05472.2-2"/>
    <property type="match status" value="1"/>
</dbReference>
<comment type="function">
    <text evidence="7">Modulates transcription in response to changes in cellular NADH/NAD(+) redox state.</text>
</comment>
<accession>A0A8S0WKK6</accession>
<keyword evidence="6 7" id="KW-0804">Transcription</keyword>
<dbReference type="Gene3D" id="3.40.50.720">
    <property type="entry name" value="NAD(P)-binding Rossmann-like Domain"/>
    <property type="match status" value="1"/>
</dbReference>
<sequence>MKKIAFLRDSDIISLHFFTLVKGEKWGILLKTLKIPEATIIRLSVYSRYLTEVDRKGIITISSGDIAEGVGVSPAQVRKDLAYFGEFGTRGVGYNVKDLRRHILKILGLSVDWSVSLVGLGNLGLALSSYKGFRERGFVITSVFDSDPQKVGTFVHGVEVMPVERLEEVVRQNRTQIGIICVPSAASQEIADKLVRAGVQAILNFAPGVLNVPPEIELRNVDLAVNLEVLTFNVGAQRF</sequence>
<dbReference type="EMBL" id="CDGJ01000033">
    <property type="protein sequence ID" value="CEJ06751.1"/>
    <property type="molecule type" value="Genomic_DNA"/>
</dbReference>
<dbReference type="EMBL" id="LR746496">
    <property type="protein sequence ID" value="CAA7599444.1"/>
    <property type="molecule type" value="Genomic_DNA"/>
</dbReference>
<dbReference type="AlphaFoldDB" id="A0A8S0WKK6"/>
<dbReference type="HAMAP" id="MF_01131">
    <property type="entry name" value="Rex"/>
    <property type="match status" value="1"/>
</dbReference>
<dbReference type="SUPFAM" id="SSF46785">
    <property type="entry name" value="Winged helix' DNA-binding domain"/>
    <property type="match status" value="1"/>
</dbReference>
<dbReference type="NCBIfam" id="NF003995">
    <property type="entry name" value="PRK05472.2-4"/>
    <property type="match status" value="1"/>
</dbReference>
<evidence type="ECO:0000259" key="8">
    <source>
        <dbReference type="SMART" id="SM00881"/>
    </source>
</evidence>
<dbReference type="GO" id="GO:0051775">
    <property type="term" value="P:response to redox state"/>
    <property type="evidence" value="ECO:0007669"/>
    <property type="project" value="InterPro"/>
</dbReference>
<dbReference type="InterPro" id="IPR058236">
    <property type="entry name" value="Rex_actinobacterial-type"/>
</dbReference>
<keyword evidence="1 7" id="KW-0963">Cytoplasm</keyword>
<proteinExistence type="inferred from homology"/>
<evidence type="ECO:0000313" key="10">
    <source>
        <dbReference type="EMBL" id="CEJ06751.1"/>
    </source>
</evidence>
<evidence type="ECO:0000256" key="2">
    <source>
        <dbReference type="ARBA" id="ARBA00022491"/>
    </source>
</evidence>
<dbReference type="InterPro" id="IPR036291">
    <property type="entry name" value="NAD(P)-bd_dom_sf"/>
</dbReference>
<gene>
    <name evidence="7" type="primary">rex</name>
    <name evidence="9" type="ORF">DEACI_0066</name>
    <name evidence="10" type="ORF">DEACI_1202</name>
</gene>
<dbReference type="Pfam" id="PF02629">
    <property type="entry name" value="CoA_binding"/>
    <property type="match status" value="1"/>
</dbReference>
<feature type="domain" description="CoA-binding" evidence="8">
    <location>
        <begin position="108"/>
        <end position="209"/>
    </location>
</feature>
<comment type="subcellular location">
    <subcellularLocation>
        <location evidence="7">Cytoplasm</location>
    </subcellularLocation>
</comment>
<dbReference type="KEGG" id="aacx:DEACI_0066"/>
<dbReference type="GO" id="GO:0003677">
    <property type="term" value="F:DNA binding"/>
    <property type="evidence" value="ECO:0007669"/>
    <property type="project" value="UniProtKB-UniRule"/>
</dbReference>
<dbReference type="InterPro" id="IPR022876">
    <property type="entry name" value="Tscrpt_rep_Rex"/>
</dbReference>
<dbReference type="InterPro" id="IPR036388">
    <property type="entry name" value="WH-like_DNA-bd_sf"/>
</dbReference>
<evidence type="ECO:0000313" key="11">
    <source>
        <dbReference type="Proteomes" id="UP001071230"/>
    </source>
</evidence>
<dbReference type="PANTHER" id="PTHR35786:SF1">
    <property type="entry name" value="REDOX-SENSING TRANSCRIPTIONAL REPRESSOR REX 1"/>
    <property type="match status" value="1"/>
</dbReference>
<dbReference type="Pfam" id="PF06971">
    <property type="entry name" value="Put_DNA-bind_N"/>
    <property type="match status" value="1"/>
</dbReference>
<evidence type="ECO:0000313" key="9">
    <source>
        <dbReference type="EMBL" id="CAA7599444.1"/>
    </source>
</evidence>
<feature type="binding site" evidence="7">
    <location>
        <begin position="119"/>
        <end position="124"/>
    </location>
    <ligand>
        <name>NAD(+)</name>
        <dbReference type="ChEBI" id="CHEBI:57540"/>
    </ligand>
</feature>
<keyword evidence="2 7" id="KW-0678">Repressor</keyword>
<dbReference type="NCBIfam" id="NF003989">
    <property type="entry name" value="PRK05472.1-3"/>
    <property type="match status" value="1"/>
</dbReference>
<dbReference type="Gene3D" id="1.10.10.10">
    <property type="entry name" value="Winged helix-like DNA-binding domain superfamily/Winged helix DNA-binding domain"/>
    <property type="match status" value="1"/>
</dbReference>
<dbReference type="Proteomes" id="UP001071230">
    <property type="component" value="Unassembled WGS sequence"/>
</dbReference>